<name>A0A2S4L1M6_9HYPO</name>
<dbReference type="GO" id="GO:0006227">
    <property type="term" value="P:dUDP biosynthetic process"/>
    <property type="evidence" value="ECO:0007669"/>
    <property type="project" value="TreeGrafter"/>
</dbReference>
<dbReference type="GO" id="GO:0004550">
    <property type="term" value="F:nucleoside diphosphate kinase activity"/>
    <property type="evidence" value="ECO:0007669"/>
    <property type="project" value="TreeGrafter"/>
</dbReference>
<dbReference type="InterPro" id="IPR027417">
    <property type="entry name" value="P-loop_NTPase"/>
</dbReference>
<dbReference type="EMBL" id="PKSG01000338">
    <property type="protein sequence ID" value="POR36325.1"/>
    <property type="molecule type" value="Genomic_DNA"/>
</dbReference>
<evidence type="ECO:0000313" key="2">
    <source>
        <dbReference type="Proteomes" id="UP000237481"/>
    </source>
</evidence>
<dbReference type="GO" id="GO:0004798">
    <property type="term" value="F:dTMP kinase activity"/>
    <property type="evidence" value="ECO:0007669"/>
    <property type="project" value="TreeGrafter"/>
</dbReference>
<accession>A0A2S4L1M6</accession>
<comment type="caution">
    <text evidence="1">The sequence shown here is derived from an EMBL/GenBank/DDBJ whole genome shotgun (WGS) entry which is preliminary data.</text>
</comment>
<dbReference type="Proteomes" id="UP000237481">
    <property type="component" value="Unassembled WGS sequence"/>
</dbReference>
<dbReference type="STRING" id="94208.A0A2S4L1M6"/>
<dbReference type="PANTHER" id="PTHR10344">
    <property type="entry name" value="THYMIDYLATE KINASE"/>
    <property type="match status" value="1"/>
</dbReference>
<gene>
    <name evidence="1" type="ORF">TPAR_03473</name>
</gene>
<dbReference type="Gene3D" id="3.40.50.300">
    <property type="entry name" value="P-loop containing nucleotide triphosphate hydrolases"/>
    <property type="match status" value="1"/>
</dbReference>
<reference evidence="1 2" key="1">
    <citation type="submission" date="2018-01" db="EMBL/GenBank/DDBJ databases">
        <title>Harnessing the power of phylogenomics to disentangle the directionality and signatures of interkingdom host jumping in the parasitic fungal genus Tolypocladium.</title>
        <authorList>
            <person name="Quandt C.A."/>
            <person name="Patterson W."/>
            <person name="Spatafora J.W."/>
        </authorList>
    </citation>
    <scope>NUCLEOTIDE SEQUENCE [LARGE SCALE GENOMIC DNA]</scope>
    <source>
        <strain evidence="1 2">NRBC 100945</strain>
    </source>
</reference>
<keyword evidence="1" id="KW-0418">Kinase</keyword>
<dbReference type="AlphaFoldDB" id="A0A2S4L1M6"/>
<dbReference type="GO" id="GO:0006233">
    <property type="term" value="P:dTDP biosynthetic process"/>
    <property type="evidence" value="ECO:0007669"/>
    <property type="project" value="TreeGrafter"/>
</dbReference>
<organism evidence="1 2">
    <name type="scientific">Tolypocladium paradoxum</name>
    <dbReference type="NCBI Taxonomy" id="94208"/>
    <lineage>
        <taxon>Eukaryota</taxon>
        <taxon>Fungi</taxon>
        <taxon>Dikarya</taxon>
        <taxon>Ascomycota</taxon>
        <taxon>Pezizomycotina</taxon>
        <taxon>Sordariomycetes</taxon>
        <taxon>Hypocreomycetidae</taxon>
        <taxon>Hypocreales</taxon>
        <taxon>Ophiocordycipitaceae</taxon>
        <taxon>Tolypocladium</taxon>
    </lineage>
</organism>
<proteinExistence type="predicted"/>
<dbReference type="OrthoDB" id="425602at2759"/>
<evidence type="ECO:0000313" key="1">
    <source>
        <dbReference type="EMBL" id="POR36325.1"/>
    </source>
</evidence>
<dbReference type="GO" id="GO:0005634">
    <property type="term" value="C:nucleus"/>
    <property type="evidence" value="ECO:0007669"/>
    <property type="project" value="TreeGrafter"/>
</dbReference>
<dbReference type="GO" id="GO:0005829">
    <property type="term" value="C:cytosol"/>
    <property type="evidence" value="ECO:0007669"/>
    <property type="project" value="TreeGrafter"/>
</dbReference>
<dbReference type="PANTHER" id="PTHR10344:SF1">
    <property type="entry name" value="THYMIDYLATE KINASE"/>
    <property type="match status" value="1"/>
</dbReference>
<dbReference type="GO" id="GO:0006235">
    <property type="term" value="P:dTTP biosynthetic process"/>
    <property type="evidence" value="ECO:0007669"/>
    <property type="project" value="TreeGrafter"/>
</dbReference>
<keyword evidence="1" id="KW-0808">Transferase</keyword>
<protein>
    <submittedName>
        <fullName evidence="1">Thymidylate kinase</fullName>
    </submittedName>
</protein>
<sequence length="88" mass="9420">MVSINDLATAAIASSSPDKRGAFIVLEGLDHSGKTTKQIYALLAAGTTIIYDRFYYSSIARAPDRGLLCLDVVLFLDLNEARAKARGG</sequence>
<keyword evidence="2" id="KW-1185">Reference proteome</keyword>